<keyword evidence="5 10" id="KW-0812">Transmembrane</keyword>
<evidence type="ECO:0000256" key="6">
    <source>
        <dbReference type="ARBA" id="ARBA00022777"/>
    </source>
</evidence>
<dbReference type="Gene3D" id="3.30.565.10">
    <property type="entry name" value="Histidine kinase-like ATPase, C-terminal domain"/>
    <property type="match status" value="1"/>
</dbReference>
<feature type="domain" description="CHASE" evidence="12">
    <location>
        <begin position="82"/>
        <end position="256"/>
    </location>
</feature>
<evidence type="ECO:0000256" key="9">
    <source>
        <dbReference type="SAM" id="Coils"/>
    </source>
</evidence>
<evidence type="ECO:0000256" key="7">
    <source>
        <dbReference type="ARBA" id="ARBA00022989"/>
    </source>
</evidence>
<dbReference type="InterPro" id="IPR005467">
    <property type="entry name" value="His_kinase_dom"/>
</dbReference>
<keyword evidence="14" id="KW-1185">Reference proteome</keyword>
<protein>
    <recommendedName>
        <fullName evidence="3">histidine kinase</fullName>
        <ecNumber evidence="3">2.7.13.3</ecNumber>
    </recommendedName>
</protein>
<dbReference type="PANTHER" id="PTHR43047:SF72">
    <property type="entry name" value="OSMOSENSING HISTIDINE PROTEIN KINASE SLN1"/>
    <property type="match status" value="1"/>
</dbReference>
<dbReference type="AlphaFoldDB" id="A0A251XDJ3"/>
<evidence type="ECO:0000313" key="13">
    <source>
        <dbReference type="EMBL" id="OUD16290.1"/>
    </source>
</evidence>
<dbReference type="InterPro" id="IPR003661">
    <property type="entry name" value="HisK_dim/P_dom"/>
</dbReference>
<evidence type="ECO:0000256" key="4">
    <source>
        <dbReference type="ARBA" id="ARBA00022679"/>
    </source>
</evidence>
<evidence type="ECO:0000256" key="3">
    <source>
        <dbReference type="ARBA" id="ARBA00012438"/>
    </source>
</evidence>
<evidence type="ECO:0000313" key="14">
    <source>
        <dbReference type="Proteomes" id="UP000194798"/>
    </source>
</evidence>
<keyword evidence="9" id="KW-0175">Coiled coil</keyword>
<dbReference type="Pfam" id="PF02518">
    <property type="entry name" value="HATPase_c"/>
    <property type="match status" value="1"/>
</dbReference>
<feature type="transmembrane region" description="Helical" evidence="10">
    <location>
        <begin position="344"/>
        <end position="364"/>
    </location>
</feature>
<dbReference type="GO" id="GO:0000155">
    <property type="term" value="F:phosphorelay sensor kinase activity"/>
    <property type="evidence" value="ECO:0007669"/>
    <property type="project" value="InterPro"/>
</dbReference>
<keyword evidence="7 10" id="KW-1133">Transmembrane helix</keyword>
<dbReference type="Pfam" id="PF00512">
    <property type="entry name" value="HisKA"/>
    <property type="match status" value="1"/>
</dbReference>
<evidence type="ECO:0000256" key="10">
    <source>
        <dbReference type="SAM" id="Phobius"/>
    </source>
</evidence>
<dbReference type="SUPFAM" id="SSF47384">
    <property type="entry name" value="Homodimeric domain of signal transducing histidine kinase"/>
    <property type="match status" value="1"/>
</dbReference>
<evidence type="ECO:0000256" key="1">
    <source>
        <dbReference type="ARBA" id="ARBA00000085"/>
    </source>
</evidence>
<evidence type="ECO:0000259" key="11">
    <source>
        <dbReference type="PROSITE" id="PS50109"/>
    </source>
</evidence>
<keyword evidence="4" id="KW-0808">Transferase</keyword>
<comment type="subcellular location">
    <subcellularLocation>
        <location evidence="2">Membrane</location>
    </subcellularLocation>
</comment>
<name>A0A251XDJ3_9GAMM</name>
<dbReference type="PROSITE" id="PS50839">
    <property type="entry name" value="CHASE"/>
    <property type="match status" value="1"/>
</dbReference>
<dbReference type="RefSeq" id="WP_086486692.1">
    <property type="nucleotide sequence ID" value="NZ_MSLT01000001.1"/>
</dbReference>
<dbReference type="EMBL" id="MSLT01000001">
    <property type="protein sequence ID" value="OUD16290.1"/>
    <property type="molecule type" value="Genomic_DNA"/>
</dbReference>
<dbReference type="OrthoDB" id="5621460at2"/>
<dbReference type="SMART" id="SM00388">
    <property type="entry name" value="HisKA"/>
    <property type="match status" value="1"/>
</dbReference>
<dbReference type="InterPro" id="IPR042240">
    <property type="entry name" value="CHASE_sf"/>
</dbReference>
<dbReference type="PANTHER" id="PTHR43047">
    <property type="entry name" value="TWO-COMPONENT HISTIDINE PROTEIN KINASE"/>
    <property type="match status" value="1"/>
</dbReference>
<keyword evidence="8 10" id="KW-0472">Membrane</keyword>
<dbReference type="Proteomes" id="UP000194798">
    <property type="component" value="Unassembled WGS sequence"/>
</dbReference>
<keyword evidence="6" id="KW-0418">Kinase</keyword>
<accession>A0A251XDJ3</accession>
<dbReference type="GO" id="GO:0009927">
    <property type="term" value="F:histidine phosphotransfer kinase activity"/>
    <property type="evidence" value="ECO:0007669"/>
    <property type="project" value="TreeGrafter"/>
</dbReference>
<dbReference type="InterPro" id="IPR036890">
    <property type="entry name" value="HATPase_C_sf"/>
</dbReference>
<dbReference type="PROSITE" id="PS50109">
    <property type="entry name" value="HIS_KIN"/>
    <property type="match status" value="1"/>
</dbReference>
<organism evidence="13 14">
    <name type="scientific">Thioflexithrix psekupsensis</name>
    <dbReference type="NCBI Taxonomy" id="1570016"/>
    <lineage>
        <taxon>Bacteria</taxon>
        <taxon>Pseudomonadati</taxon>
        <taxon>Pseudomonadota</taxon>
        <taxon>Gammaproteobacteria</taxon>
        <taxon>Thiotrichales</taxon>
        <taxon>Thioflexithrix</taxon>
    </lineage>
</organism>
<reference evidence="13 14" key="1">
    <citation type="submission" date="2016-12" db="EMBL/GenBank/DDBJ databases">
        <title>Thioflexothrix psekupsii D3 genome sequencing and assembly.</title>
        <authorList>
            <person name="Fomenkov A."/>
            <person name="Vincze T."/>
            <person name="Grabovich M."/>
            <person name="Anton B.P."/>
            <person name="Dubinina G."/>
            <person name="Orlova M."/>
            <person name="Belousova E."/>
            <person name="Roberts R.J."/>
        </authorList>
    </citation>
    <scope>NUCLEOTIDE SEQUENCE [LARGE SCALE GENOMIC DNA]</scope>
    <source>
        <strain evidence="13">D3</strain>
    </source>
</reference>
<dbReference type="InterPro" id="IPR003594">
    <property type="entry name" value="HATPase_dom"/>
</dbReference>
<evidence type="ECO:0000256" key="5">
    <source>
        <dbReference type="ARBA" id="ARBA00022692"/>
    </source>
</evidence>
<comment type="catalytic activity">
    <reaction evidence="1">
        <text>ATP + protein L-histidine = ADP + protein N-phospho-L-histidine.</text>
        <dbReference type="EC" id="2.7.13.3"/>
    </reaction>
</comment>
<evidence type="ECO:0000256" key="2">
    <source>
        <dbReference type="ARBA" id="ARBA00004370"/>
    </source>
</evidence>
<evidence type="ECO:0000256" key="8">
    <source>
        <dbReference type="ARBA" id="ARBA00023136"/>
    </source>
</evidence>
<feature type="transmembrane region" description="Helical" evidence="10">
    <location>
        <begin position="17"/>
        <end position="38"/>
    </location>
</feature>
<dbReference type="SMART" id="SM01079">
    <property type="entry name" value="CHASE"/>
    <property type="match status" value="1"/>
</dbReference>
<dbReference type="InterPro" id="IPR006189">
    <property type="entry name" value="CHASE_dom"/>
</dbReference>
<proteinExistence type="predicted"/>
<gene>
    <name evidence="13" type="ORF">TPSD3_00785</name>
</gene>
<dbReference type="InterPro" id="IPR036097">
    <property type="entry name" value="HisK_dim/P_sf"/>
</dbReference>
<sequence length="610" mass="70203">MKTSLAKLSNWEAIRRFLPIILTATFGLILSVGLFLFARHWEDQKNKAEFERFARDRVLILENALDFNLDLLYTVDSFLEMNQYVLERDLFARLATHLTNNYDFIQSLQWSQKVEHEKRAEYELKYETKLPTFEILEHDGSKKNLIRAADRPFYLPLDFIEPGSGNGVALGFDLMSHPELQTLLQEAIDAAEVRVAPHITLVEVPQAELHGLLVAIPVYRGIRKELETVEARRAAFIGFITGLYQIGDILDSRLKEHFSLTSIDTRLYSLHPPNDEERFLYFYPGIKNDSRYSTEDYLSYHFSDSSDFEDAALKFEATFKVGGLKFKVRCLPSPDYKAVNRLEAISLLFFGLLITALLAGYFYISMRHAYDLAETAELANKAQTNFLASMSHQMRTPINAITGYIELLMEEARELEESGLREDIEKIYISARYLLSLSEGILDLFKIKSGRIELRRETCEVSGLIRDIEDIAMPLVRRNSNQLVITCGHDVGAMNTDITRIHQILLNLINHIAENSYKDEVRLVVSRETLEGYEWIRFEISGRLLEMTQHDRETLQQKLKRAETSTSDEQADLRMGLVISAHLWRMLDGRISVALQGDRTLFILHFPALP</sequence>
<feature type="domain" description="Histidine kinase" evidence="11">
    <location>
        <begin position="389"/>
        <end position="610"/>
    </location>
</feature>
<dbReference type="Gene3D" id="1.10.287.130">
    <property type="match status" value="1"/>
</dbReference>
<evidence type="ECO:0000259" key="12">
    <source>
        <dbReference type="PROSITE" id="PS50839"/>
    </source>
</evidence>
<comment type="caution">
    <text evidence="13">The sequence shown here is derived from an EMBL/GenBank/DDBJ whole genome shotgun (WGS) entry which is preliminary data.</text>
</comment>
<dbReference type="SUPFAM" id="SSF55874">
    <property type="entry name" value="ATPase domain of HSP90 chaperone/DNA topoisomerase II/histidine kinase"/>
    <property type="match status" value="1"/>
</dbReference>
<dbReference type="Pfam" id="PF03924">
    <property type="entry name" value="CHASE"/>
    <property type="match status" value="1"/>
</dbReference>
<dbReference type="GO" id="GO:0005886">
    <property type="term" value="C:plasma membrane"/>
    <property type="evidence" value="ECO:0007669"/>
    <property type="project" value="TreeGrafter"/>
</dbReference>
<dbReference type="SMART" id="SM00387">
    <property type="entry name" value="HATPase_c"/>
    <property type="match status" value="1"/>
</dbReference>
<dbReference type="EC" id="2.7.13.3" evidence="3"/>
<dbReference type="CDD" id="cd00082">
    <property type="entry name" value="HisKA"/>
    <property type="match status" value="1"/>
</dbReference>
<dbReference type="Gene3D" id="3.30.450.350">
    <property type="entry name" value="CHASE domain"/>
    <property type="match status" value="1"/>
</dbReference>
<feature type="coiled-coil region" evidence="9">
    <location>
        <begin position="545"/>
        <end position="572"/>
    </location>
</feature>